<organism evidence="2 3">
    <name type="scientific">Sorangium cellulosum</name>
    <name type="common">Polyangium cellulosum</name>
    <dbReference type="NCBI Taxonomy" id="56"/>
    <lineage>
        <taxon>Bacteria</taxon>
        <taxon>Pseudomonadati</taxon>
        <taxon>Myxococcota</taxon>
        <taxon>Polyangia</taxon>
        <taxon>Polyangiales</taxon>
        <taxon>Polyangiaceae</taxon>
        <taxon>Sorangium</taxon>
    </lineage>
</organism>
<name>A0A2L0F113_SORCE</name>
<protein>
    <submittedName>
        <fullName evidence="2">Quinoprotein glucose dehydrogenase</fullName>
    </submittedName>
</protein>
<dbReference type="InterPro" id="IPR011041">
    <property type="entry name" value="Quinoprot_gluc/sorb_DH_b-prop"/>
</dbReference>
<dbReference type="PROSITE" id="PS51257">
    <property type="entry name" value="PROKAR_LIPOPROTEIN"/>
    <property type="match status" value="1"/>
</dbReference>
<dbReference type="InterPro" id="IPR019893">
    <property type="entry name" value="SndH-like"/>
</dbReference>
<feature type="domain" description="Glucose/Sorbosone dehydrogenase" evidence="1">
    <location>
        <begin position="386"/>
        <end position="470"/>
    </location>
</feature>
<evidence type="ECO:0000313" key="3">
    <source>
        <dbReference type="Proteomes" id="UP000238348"/>
    </source>
</evidence>
<feature type="domain" description="Glucose/Sorbosone dehydrogenase" evidence="1">
    <location>
        <begin position="74"/>
        <end position="350"/>
    </location>
</feature>
<dbReference type="Gene3D" id="2.120.10.30">
    <property type="entry name" value="TolB, C-terminal domain"/>
    <property type="match status" value="1"/>
</dbReference>
<dbReference type="Proteomes" id="UP000238348">
    <property type="component" value="Chromosome"/>
</dbReference>
<dbReference type="NCBIfam" id="TIGR03606">
    <property type="entry name" value="non_repeat_PQQ"/>
    <property type="match status" value="1"/>
</dbReference>
<evidence type="ECO:0000313" key="2">
    <source>
        <dbReference type="EMBL" id="AUX45191.1"/>
    </source>
</evidence>
<dbReference type="PANTHER" id="PTHR19328:SF13">
    <property type="entry name" value="HIPL1 PROTEIN"/>
    <property type="match status" value="1"/>
</dbReference>
<dbReference type="Pfam" id="PF07995">
    <property type="entry name" value="GSDH"/>
    <property type="match status" value="2"/>
</dbReference>
<gene>
    <name evidence="2" type="ORF">SOCE26_066720</name>
</gene>
<dbReference type="EMBL" id="CP012673">
    <property type="protein sequence ID" value="AUX45191.1"/>
    <property type="molecule type" value="Genomic_DNA"/>
</dbReference>
<dbReference type="AlphaFoldDB" id="A0A2L0F113"/>
<reference evidence="2 3" key="1">
    <citation type="submission" date="2015-09" db="EMBL/GenBank/DDBJ databases">
        <title>Sorangium comparison.</title>
        <authorList>
            <person name="Zaburannyi N."/>
            <person name="Bunk B."/>
            <person name="Overmann J."/>
            <person name="Mueller R."/>
        </authorList>
    </citation>
    <scope>NUCLEOTIDE SEQUENCE [LARGE SCALE GENOMIC DNA]</scope>
    <source>
        <strain evidence="2 3">So ce26</strain>
    </source>
</reference>
<dbReference type="OrthoDB" id="9770043at2"/>
<proteinExistence type="predicted"/>
<sequence length="499" mass="53979">MSFFLSRRSAVVLAQVGLLSTAPWSFIGCGPADPLDDPAGAHDHAFEASEPVAEAGLAAEANFASREILRGLSFPTRVVWGPDGFLWLTERVGKRVVRVRPSDGQKTTAVTITEAYQSGGQDGVLGLALHPDLLQGKGTDYVYVSYTYDADASSAVNRRTKIRRYTYNPTTQALGSPTDVITGLPGSDDHNSARLLIGPDQKLYYTVGDQGNNQFNRKCLPVGSQDLPTASEVAAKNWSKYAGKILRLNLDGSIPADNPQIAGTRSHVYSYGHRNPQGLTFLGSTLYANEHGPKSDDELNIIQPGKNYGWPHVAGYQDDQAYTYNNWSASSPTPCASLAWNDYTPPSSVPRQQESAWSHPDFAEPILTLYTVPNDHNFRDPACGSSAYICWPTIAPSSLHHYAAEPGIPGWEDSLLMTTLKKGAVYRVTLSATGDSVVGEPVVHFQTTNRYRDLAMSPDRRTIYVITDTQGNTSGPTGGATTALSNPGAILEFTYTGPN</sequence>
<dbReference type="SUPFAM" id="SSF50952">
    <property type="entry name" value="Soluble quinoprotein glucose dehydrogenase"/>
    <property type="match status" value="1"/>
</dbReference>
<accession>A0A2L0F113</accession>
<dbReference type="InterPro" id="IPR011042">
    <property type="entry name" value="6-blade_b-propeller_TolB-like"/>
</dbReference>
<dbReference type="PANTHER" id="PTHR19328">
    <property type="entry name" value="HEDGEHOG-INTERACTING PROTEIN"/>
    <property type="match status" value="1"/>
</dbReference>
<dbReference type="InterPro" id="IPR012938">
    <property type="entry name" value="Glc/Sorbosone_DH"/>
</dbReference>
<evidence type="ECO:0000259" key="1">
    <source>
        <dbReference type="Pfam" id="PF07995"/>
    </source>
</evidence>